<evidence type="ECO:0000313" key="2">
    <source>
        <dbReference type="Proteomes" id="UP000485058"/>
    </source>
</evidence>
<dbReference type="AlphaFoldDB" id="A0A699ZJ26"/>
<feature type="non-terminal residue" evidence="1">
    <location>
        <position position="1"/>
    </location>
</feature>
<protein>
    <recommendedName>
        <fullName evidence="3">Polymerase nucleotidyl transferase domain-containing protein</fullName>
    </recommendedName>
</protein>
<comment type="caution">
    <text evidence="1">The sequence shown here is derived from an EMBL/GenBank/DDBJ whole genome shotgun (WGS) entry which is preliminary data.</text>
</comment>
<sequence>GSQYQGTAVERSDLDILIQTGGSGRDATRQDRQRLVKDCKRALQVELQQEGVRIRQQGYDKADKLTLTWLGAQRLSVDLVFYTTTHGPLPARGDENKFQRYPDVTNAVILFKKFLELRHALPLVPGYKIEALAKLCVRADQPNCMVNFMNPEALGQASHALLKEAWV</sequence>
<gene>
    <name evidence="1" type="ORF">HaLaN_20093</name>
</gene>
<reference evidence="1 2" key="1">
    <citation type="submission" date="2020-02" db="EMBL/GenBank/DDBJ databases">
        <title>Draft genome sequence of Haematococcus lacustris strain NIES-144.</title>
        <authorList>
            <person name="Morimoto D."/>
            <person name="Nakagawa S."/>
            <person name="Yoshida T."/>
            <person name="Sawayama S."/>
        </authorList>
    </citation>
    <scope>NUCLEOTIDE SEQUENCE [LARGE SCALE GENOMIC DNA]</scope>
    <source>
        <strain evidence="1 2">NIES-144</strain>
    </source>
</reference>
<accession>A0A699ZJ26</accession>
<organism evidence="1 2">
    <name type="scientific">Haematococcus lacustris</name>
    <name type="common">Green alga</name>
    <name type="synonym">Haematococcus pluvialis</name>
    <dbReference type="NCBI Taxonomy" id="44745"/>
    <lineage>
        <taxon>Eukaryota</taxon>
        <taxon>Viridiplantae</taxon>
        <taxon>Chlorophyta</taxon>
        <taxon>core chlorophytes</taxon>
        <taxon>Chlorophyceae</taxon>
        <taxon>CS clade</taxon>
        <taxon>Chlamydomonadales</taxon>
        <taxon>Haematococcaceae</taxon>
        <taxon>Haematococcus</taxon>
    </lineage>
</organism>
<dbReference type="Proteomes" id="UP000485058">
    <property type="component" value="Unassembled WGS sequence"/>
</dbReference>
<keyword evidence="2" id="KW-1185">Reference proteome</keyword>
<proteinExistence type="predicted"/>
<name>A0A699ZJ26_HAELA</name>
<dbReference type="EMBL" id="BLLF01002077">
    <property type="protein sequence ID" value="GFH22603.1"/>
    <property type="molecule type" value="Genomic_DNA"/>
</dbReference>
<evidence type="ECO:0000313" key="1">
    <source>
        <dbReference type="EMBL" id="GFH22603.1"/>
    </source>
</evidence>
<evidence type="ECO:0008006" key="3">
    <source>
        <dbReference type="Google" id="ProtNLM"/>
    </source>
</evidence>